<dbReference type="PANTHER" id="PTHR12110:SF53">
    <property type="entry name" value="BLR5974 PROTEIN"/>
    <property type="match status" value="1"/>
</dbReference>
<evidence type="ECO:0000313" key="2">
    <source>
        <dbReference type="EMBL" id="RZU29594.1"/>
    </source>
</evidence>
<proteinExistence type="predicted"/>
<dbReference type="PROSITE" id="PS51318">
    <property type="entry name" value="TAT"/>
    <property type="match status" value="1"/>
</dbReference>
<dbReference type="InterPro" id="IPR036237">
    <property type="entry name" value="Xyl_isomerase-like_sf"/>
</dbReference>
<dbReference type="SUPFAM" id="SSF51658">
    <property type="entry name" value="Xylose isomerase-like"/>
    <property type="match status" value="1"/>
</dbReference>
<organism evidence="2 3">
    <name type="scientific">Edaphobacter modestus</name>
    <dbReference type="NCBI Taxonomy" id="388466"/>
    <lineage>
        <taxon>Bacteria</taxon>
        <taxon>Pseudomonadati</taxon>
        <taxon>Acidobacteriota</taxon>
        <taxon>Terriglobia</taxon>
        <taxon>Terriglobales</taxon>
        <taxon>Acidobacteriaceae</taxon>
        <taxon>Edaphobacter</taxon>
    </lineage>
</organism>
<dbReference type="EMBL" id="SHKW01000007">
    <property type="protein sequence ID" value="RZU29594.1"/>
    <property type="molecule type" value="Genomic_DNA"/>
</dbReference>
<evidence type="ECO:0000259" key="1">
    <source>
        <dbReference type="Pfam" id="PF01261"/>
    </source>
</evidence>
<accession>A0A4Q7Y003</accession>
<dbReference type="InterPro" id="IPR050312">
    <property type="entry name" value="IolE/XylAMocC-like"/>
</dbReference>
<protein>
    <submittedName>
        <fullName evidence="2">Sugar phosphate isomerase/epimerase</fullName>
    </submittedName>
</protein>
<name>A0A4Q7Y003_9BACT</name>
<keyword evidence="2" id="KW-0413">Isomerase</keyword>
<keyword evidence="3" id="KW-1185">Reference proteome</keyword>
<dbReference type="InterPro" id="IPR006311">
    <property type="entry name" value="TAT_signal"/>
</dbReference>
<dbReference type="Proteomes" id="UP000292958">
    <property type="component" value="Unassembled WGS sequence"/>
</dbReference>
<dbReference type="InterPro" id="IPR013022">
    <property type="entry name" value="Xyl_isomerase-like_TIM-brl"/>
</dbReference>
<evidence type="ECO:0000313" key="3">
    <source>
        <dbReference type="Proteomes" id="UP000292958"/>
    </source>
</evidence>
<comment type="caution">
    <text evidence="2">The sequence shown here is derived from an EMBL/GenBank/DDBJ whole genome shotgun (WGS) entry which is preliminary data.</text>
</comment>
<dbReference type="Pfam" id="PF01261">
    <property type="entry name" value="AP_endonuc_2"/>
    <property type="match status" value="1"/>
</dbReference>
<dbReference type="PANTHER" id="PTHR12110">
    <property type="entry name" value="HYDROXYPYRUVATE ISOMERASE"/>
    <property type="match status" value="1"/>
</dbReference>
<dbReference type="AlphaFoldDB" id="A0A4Q7Y003"/>
<sequence>MKMREEMTETGMSRRSLLLGAAIAGAFEALGRELAHAEAAPPLQTQQPAGKLQVSIFSKHLQFLSVPDAAAAAKDMGFDAIDLTVRAEGHVLPENVATELPKAVSIIRKAGLDVSMITTDITIDALRTAEPILTAASKLGIHHYRWGGLKYDPAKPIPAQLEAMKPKMHALAELNRRTQTCGMYHTHSGPGMVGACIWDLWYMFKDLDPQWMGINYDIGHATVEGGYGGWIATSKLSKGYMRGIAMKDFVWARNEKGSTHDDPYDKSLGVAGSYVPHWCPIDHGMVHFDSFLEIVKSDEFSGPVQLHFEYSVGGAENGKKALTWPREKIFESMSNDLKAVRAHMARQGLV</sequence>
<dbReference type="RefSeq" id="WP_207231933.1">
    <property type="nucleotide sequence ID" value="NZ_SHKW01000007.1"/>
</dbReference>
<reference evidence="2 3" key="1">
    <citation type="submission" date="2019-02" db="EMBL/GenBank/DDBJ databases">
        <title>Genomic Encyclopedia of Archaeal and Bacterial Type Strains, Phase II (KMG-II): from individual species to whole genera.</title>
        <authorList>
            <person name="Goeker M."/>
        </authorList>
    </citation>
    <scope>NUCLEOTIDE SEQUENCE [LARGE SCALE GENOMIC DNA]</scope>
    <source>
        <strain evidence="2 3">DSM 18101</strain>
    </source>
</reference>
<feature type="domain" description="Xylose isomerase-like TIM barrel" evidence="1">
    <location>
        <begin position="71"/>
        <end position="316"/>
    </location>
</feature>
<dbReference type="GO" id="GO:0016853">
    <property type="term" value="F:isomerase activity"/>
    <property type="evidence" value="ECO:0007669"/>
    <property type="project" value="UniProtKB-KW"/>
</dbReference>
<gene>
    <name evidence="2" type="ORF">BDD14_6179</name>
</gene>
<dbReference type="Gene3D" id="3.20.20.150">
    <property type="entry name" value="Divalent-metal-dependent TIM barrel enzymes"/>
    <property type="match status" value="1"/>
</dbReference>